<dbReference type="Pfam" id="PF09594">
    <property type="entry name" value="GT87"/>
    <property type="match status" value="1"/>
</dbReference>
<evidence type="ECO:0000256" key="5">
    <source>
        <dbReference type="ARBA" id="ARBA00022989"/>
    </source>
</evidence>
<feature type="transmembrane region" description="Helical" evidence="9">
    <location>
        <begin position="43"/>
        <end position="62"/>
    </location>
</feature>
<name>A0A1C6TBK0_9ACTN</name>
<gene>
    <name evidence="10" type="ORF">GA0074692_5168</name>
</gene>
<feature type="transmembrane region" description="Helical" evidence="9">
    <location>
        <begin position="69"/>
        <end position="89"/>
    </location>
</feature>
<accession>A0A1C6TBK0</accession>
<dbReference type="GO" id="GO:0005886">
    <property type="term" value="C:plasma membrane"/>
    <property type="evidence" value="ECO:0007669"/>
    <property type="project" value="UniProtKB-SubCell"/>
</dbReference>
<feature type="transmembrane region" description="Helical" evidence="9">
    <location>
        <begin position="263"/>
        <end position="282"/>
    </location>
</feature>
<dbReference type="AlphaFoldDB" id="A0A1C6TBK0"/>
<feature type="transmembrane region" description="Helical" evidence="9">
    <location>
        <begin position="341"/>
        <end position="361"/>
    </location>
</feature>
<comment type="similarity">
    <text evidence="7">Belongs to the glycosyltransferase 87 family.</text>
</comment>
<evidence type="ECO:0000256" key="7">
    <source>
        <dbReference type="ARBA" id="ARBA00024033"/>
    </source>
</evidence>
<keyword evidence="2" id="KW-1003">Cell membrane</keyword>
<evidence type="ECO:0008006" key="12">
    <source>
        <dbReference type="Google" id="ProtNLM"/>
    </source>
</evidence>
<dbReference type="EMBL" id="FMHW01000002">
    <property type="protein sequence ID" value="SCL38883.1"/>
    <property type="molecule type" value="Genomic_DNA"/>
</dbReference>
<dbReference type="STRING" id="145854.GA0074692_5168"/>
<feature type="region of interest" description="Disordered" evidence="8">
    <location>
        <begin position="1"/>
        <end position="25"/>
    </location>
</feature>
<evidence type="ECO:0000256" key="8">
    <source>
        <dbReference type="SAM" id="MobiDB-lite"/>
    </source>
</evidence>
<evidence type="ECO:0000256" key="1">
    <source>
        <dbReference type="ARBA" id="ARBA00004651"/>
    </source>
</evidence>
<feature type="transmembrane region" description="Helical" evidence="9">
    <location>
        <begin position="400"/>
        <end position="420"/>
    </location>
</feature>
<keyword evidence="5 9" id="KW-1133">Transmembrane helix</keyword>
<proteinExistence type="inferred from homology"/>
<sequence length="509" mass="51919">MTSRPVPRSSPVPTIGPPPPPAPRARRTWQTIDGVAGGLPLDLGFYAVSAAFAGITAVTSTLSPHRAWGAVAGIGYLVAALLAAGQLLARRRHPDSPLAGTSARAALTALTWTTTTLLPLGWQAVQRAAGRTDRAQEEVVVVEHSGARLVHEGTPYLGHDAIAALPPGEQLLGYTPYQPGMAVFGLPRAALDVWWTDARLWFALATALTLALAVRALRTSASTGGGLAGSGTLAGGGAFTSGGTGHRATRLTRPRLDLRLDPALLRAVQAATVLPVCALTLATGGDDLPVLALCLLALAYAATGRPGAAGLAVGLAGALKLLAWPVALVLLFWAATHRATGRFAAGAFGLPAAALLPALLVDRDALVENVLRFPLGHGLVTSPAASPFPGYLIANAFPSGRAVAAILLVAAGLAIAVHLLRHPPRTAATSALVCGYGLLAAIALMPATRFGYLLYPLALLVWAPALRLAIADDASSLRPTTTNGASSLRPTTTNGASSPDSAAKTTNKA</sequence>
<evidence type="ECO:0000256" key="2">
    <source>
        <dbReference type="ARBA" id="ARBA00022475"/>
    </source>
</evidence>
<dbReference type="Proteomes" id="UP000198959">
    <property type="component" value="Unassembled WGS sequence"/>
</dbReference>
<organism evidence="10 11">
    <name type="scientific">Micromonospora pallida</name>
    <dbReference type="NCBI Taxonomy" id="145854"/>
    <lineage>
        <taxon>Bacteria</taxon>
        <taxon>Bacillati</taxon>
        <taxon>Actinomycetota</taxon>
        <taxon>Actinomycetes</taxon>
        <taxon>Micromonosporales</taxon>
        <taxon>Micromonosporaceae</taxon>
        <taxon>Micromonospora</taxon>
    </lineage>
</organism>
<evidence type="ECO:0000313" key="10">
    <source>
        <dbReference type="EMBL" id="SCL38883.1"/>
    </source>
</evidence>
<feature type="transmembrane region" description="Helical" evidence="9">
    <location>
        <begin position="427"/>
        <end position="446"/>
    </location>
</feature>
<feature type="transmembrane region" description="Helical" evidence="9">
    <location>
        <begin position="200"/>
        <end position="217"/>
    </location>
</feature>
<evidence type="ECO:0000256" key="4">
    <source>
        <dbReference type="ARBA" id="ARBA00022692"/>
    </source>
</evidence>
<feature type="transmembrane region" description="Helical" evidence="9">
    <location>
        <begin position="452"/>
        <end position="470"/>
    </location>
</feature>
<feature type="transmembrane region" description="Helical" evidence="9">
    <location>
        <begin position="311"/>
        <end position="335"/>
    </location>
</feature>
<evidence type="ECO:0000256" key="9">
    <source>
        <dbReference type="SAM" id="Phobius"/>
    </source>
</evidence>
<feature type="compositionally biased region" description="Pro residues" evidence="8">
    <location>
        <begin position="8"/>
        <end position="23"/>
    </location>
</feature>
<dbReference type="InterPro" id="IPR018584">
    <property type="entry name" value="GT87"/>
</dbReference>
<keyword evidence="11" id="KW-1185">Reference proteome</keyword>
<protein>
    <recommendedName>
        <fullName evidence="12">DUF2029 domain-containing protein</fullName>
    </recommendedName>
</protein>
<evidence type="ECO:0000256" key="6">
    <source>
        <dbReference type="ARBA" id="ARBA00023136"/>
    </source>
</evidence>
<keyword evidence="3" id="KW-0808">Transferase</keyword>
<feature type="region of interest" description="Disordered" evidence="8">
    <location>
        <begin position="478"/>
        <end position="509"/>
    </location>
</feature>
<dbReference type="GO" id="GO:0016758">
    <property type="term" value="F:hexosyltransferase activity"/>
    <property type="evidence" value="ECO:0007669"/>
    <property type="project" value="InterPro"/>
</dbReference>
<evidence type="ECO:0000313" key="11">
    <source>
        <dbReference type="Proteomes" id="UP000198959"/>
    </source>
</evidence>
<evidence type="ECO:0000256" key="3">
    <source>
        <dbReference type="ARBA" id="ARBA00022679"/>
    </source>
</evidence>
<keyword evidence="6 9" id="KW-0472">Membrane</keyword>
<keyword evidence="4 9" id="KW-0812">Transmembrane</keyword>
<comment type="subcellular location">
    <subcellularLocation>
        <location evidence="1">Cell membrane</location>
        <topology evidence="1">Multi-pass membrane protein</topology>
    </subcellularLocation>
</comment>
<reference evidence="11" key="1">
    <citation type="submission" date="2016-06" db="EMBL/GenBank/DDBJ databases">
        <authorList>
            <person name="Varghese N."/>
            <person name="Submissions Spin"/>
        </authorList>
    </citation>
    <scope>NUCLEOTIDE SEQUENCE [LARGE SCALE GENOMIC DNA]</scope>
    <source>
        <strain evidence="11">DSM 43817</strain>
    </source>
</reference>